<keyword evidence="1" id="KW-1185">Reference proteome</keyword>
<evidence type="ECO:0000313" key="1">
    <source>
        <dbReference type="Proteomes" id="UP000515158"/>
    </source>
</evidence>
<accession>A0A6P9AC19</accession>
<sequence length="145" mass="16166">MAPSTGTVQNCRGGPPSVEVKCSCESRRVRDIFFVLGVLPCPKHMTTAAIVRTIPIVRQMLLDLFEMFEMDLMCCEVSVCKEFRVPSYSQPEGCWVISVKGHEGSDFQDTEGAVRKLVSHFRGTKSTMLNSGVFTVRVIVSHQFC</sequence>
<dbReference type="KEGG" id="tpal:117652574"/>
<protein>
    <submittedName>
        <fullName evidence="2">Uncharacterized protein LOC117652574</fullName>
    </submittedName>
</protein>
<gene>
    <name evidence="2" type="primary">LOC117652574</name>
</gene>
<dbReference type="Proteomes" id="UP000515158">
    <property type="component" value="Unplaced"/>
</dbReference>
<proteinExistence type="predicted"/>
<dbReference type="RefSeq" id="XP_034253496.1">
    <property type="nucleotide sequence ID" value="XM_034397605.1"/>
</dbReference>
<dbReference type="GeneID" id="117652574"/>
<dbReference type="InParanoid" id="A0A6P9AC19"/>
<evidence type="ECO:0000313" key="2">
    <source>
        <dbReference type="RefSeq" id="XP_034253496.1"/>
    </source>
</evidence>
<name>A0A6P9AC19_THRPL</name>
<reference evidence="2" key="1">
    <citation type="submission" date="2025-08" db="UniProtKB">
        <authorList>
            <consortium name="RefSeq"/>
        </authorList>
    </citation>
    <scope>IDENTIFICATION</scope>
    <source>
        <tissue evidence="2">Total insect</tissue>
    </source>
</reference>
<organism evidence="2">
    <name type="scientific">Thrips palmi</name>
    <name type="common">Melon thrips</name>
    <dbReference type="NCBI Taxonomy" id="161013"/>
    <lineage>
        <taxon>Eukaryota</taxon>
        <taxon>Metazoa</taxon>
        <taxon>Ecdysozoa</taxon>
        <taxon>Arthropoda</taxon>
        <taxon>Hexapoda</taxon>
        <taxon>Insecta</taxon>
        <taxon>Pterygota</taxon>
        <taxon>Neoptera</taxon>
        <taxon>Paraneoptera</taxon>
        <taxon>Thysanoptera</taxon>
        <taxon>Terebrantia</taxon>
        <taxon>Thripoidea</taxon>
        <taxon>Thripidae</taxon>
        <taxon>Thrips</taxon>
    </lineage>
</organism>
<dbReference type="AlphaFoldDB" id="A0A6P9AC19"/>